<reference evidence="2" key="1">
    <citation type="submission" date="2017-11" db="EMBL/GenBank/DDBJ databases">
        <authorList>
            <person name="Chan K.G."/>
            <person name="Lee L.S."/>
        </authorList>
    </citation>
    <scope>NUCLEOTIDE SEQUENCE [LARGE SCALE GENOMIC DNA]</scope>
    <source>
        <strain evidence="2">DSM 100970</strain>
    </source>
</reference>
<proteinExistence type="predicted"/>
<gene>
    <name evidence="1" type="ORF">CUN60_06665</name>
</gene>
<dbReference type="KEGG" id="nba:CUN60_06665"/>
<evidence type="ECO:0000313" key="2">
    <source>
        <dbReference type="Proteomes" id="UP000236655"/>
    </source>
</evidence>
<dbReference type="RefSeq" id="WP_102951289.1">
    <property type="nucleotide sequence ID" value="NZ_CP024847.1"/>
</dbReference>
<dbReference type="GO" id="GO:0006355">
    <property type="term" value="P:regulation of DNA-templated transcription"/>
    <property type="evidence" value="ECO:0007669"/>
    <property type="project" value="InterPro"/>
</dbReference>
<evidence type="ECO:0000313" key="1">
    <source>
        <dbReference type="EMBL" id="AUR51993.1"/>
    </source>
</evidence>
<protein>
    <submittedName>
        <fullName evidence="1">Uncharacterized protein</fullName>
    </submittedName>
</protein>
<organism evidence="1 2">
    <name type="scientific">Aquella oligotrophica</name>
    <dbReference type="NCBI Taxonomy" id="2067065"/>
    <lineage>
        <taxon>Bacteria</taxon>
        <taxon>Pseudomonadati</taxon>
        <taxon>Pseudomonadota</taxon>
        <taxon>Betaproteobacteria</taxon>
        <taxon>Neisseriales</taxon>
        <taxon>Neisseriaceae</taxon>
        <taxon>Aquella</taxon>
    </lineage>
</organism>
<sequence>MKGYQSLTDEEFFDLYCKRADVVFNNGENQMVFIKNKEHRIVYLSFGYMHNLNIASIEDTYGENAPAELEEYYEDQNNTAIVQDNEIQSTLQAKNFLFIDEYQHINHIHKRPIINPATSNYVGLIGYISHFALPNILRLIYNINGIDNNITSETYEPLSHELTERQQMVLFLYLNRYSNAEISDIMTTIDHKLSKSRVNDYLENLKYIFNVKSKVELIEKAIQMKYHLIIPRAFLKPGSYHINDELIVVRN</sequence>
<keyword evidence="2" id="KW-1185">Reference proteome</keyword>
<dbReference type="AlphaFoldDB" id="A0A2I7N693"/>
<dbReference type="InterPro" id="IPR016032">
    <property type="entry name" value="Sig_transdc_resp-reg_C-effctor"/>
</dbReference>
<dbReference type="InterPro" id="IPR036388">
    <property type="entry name" value="WH-like_DNA-bd_sf"/>
</dbReference>
<accession>A0A2I7N693</accession>
<name>A0A2I7N693_9NEIS</name>
<dbReference type="SUPFAM" id="SSF46894">
    <property type="entry name" value="C-terminal effector domain of the bipartite response regulators"/>
    <property type="match status" value="1"/>
</dbReference>
<dbReference type="Gene3D" id="1.10.10.10">
    <property type="entry name" value="Winged helix-like DNA-binding domain superfamily/Winged helix DNA-binding domain"/>
    <property type="match status" value="1"/>
</dbReference>
<dbReference type="Proteomes" id="UP000236655">
    <property type="component" value="Chromosome"/>
</dbReference>
<dbReference type="EMBL" id="CP024847">
    <property type="protein sequence ID" value="AUR51993.1"/>
    <property type="molecule type" value="Genomic_DNA"/>
</dbReference>
<dbReference type="GO" id="GO:0003677">
    <property type="term" value="F:DNA binding"/>
    <property type="evidence" value="ECO:0007669"/>
    <property type="project" value="InterPro"/>
</dbReference>